<accession>A0ABT6ANT4</accession>
<feature type="domain" description="Zinc finger DksA/TraR C4-type" evidence="6">
    <location>
        <begin position="83"/>
        <end position="117"/>
    </location>
</feature>
<evidence type="ECO:0000256" key="5">
    <source>
        <dbReference type="SAM" id="MobiDB-lite"/>
    </source>
</evidence>
<evidence type="ECO:0000256" key="2">
    <source>
        <dbReference type="ARBA" id="ARBA00022771"/>
    </source>
</evidence>
<evidence type="ECO:0000259" key="6">
    <source>
        <dbReference type="Pfam" id="PF01258"/>
    </source>
</evidence>
<evidence type="ECO:0000313" key="7">
    <source>
        <dbReference type="EMBL" id="MDF3833396.1"/>
    </source>
</evidence>
<feature type="region of interest" description="Disordered" evidence="5">
    <location>
        <begin position="35"/>
        <end position="54"/>
    </location>
</feature>
<dbReference type="EMBL" id="JARJLM010000180">
    <property type="protein sequence ID" value="MDF3833396.1"/>
    <property type="molecule type" value="Genomic_DNA"/>
</dbReference>
<dbReference type="InterPro" id="IPR000962">
    <property type="entry name" value="Znf_DskA_TraR"/>
</dbReference>
<evidence type="ECO:0000256" key="4">
    <source>
        <dbReference type="PROSITE-ProRule" id="PRU00510"/>
    </source>
</evidence>
<protein>
    <submittedName>
        <fullName evidence="7">TraR/DksA family transcriptional regulator</fullName>
    </submittedName>
</protein>
<keyword evidence="3" id="KW-0862">Zinc</keyword>
<dbReference type="Pfam" id="PF01258">
    <property type="entry name" value="zf-dskA_traR"/>
    <property type="match status" value="1"/>
</dbReference>
<gene>
    <name evidence="7" type="ORF">P3W85_10600</name>
</gene>
<organism evidence="7 8">
    <name type="scientific">Cupriavidus basilensis</name>
    <dbReference type="NCBI Taxonomy" id="68895"/>
    <lineage>
        <taxon>Bacteria</taxon>
        <taxon>Pseudomonadati</taxon>
        <taxon>Pseudomonadota</taxon>
        <taxon>Betaproteobacteria</taxon>
        <taxon>Burkholderiales</taxon>
        <taxon>Burkholderiaceae</taxon>
        <taxon>Cupriavidus</taxon>
    </lineage>
</organism>
<dbReference type="PROSITE" id="PS51128">
    <property type="entry name" value="ZF_DKSA_2"/>
    <property type="match status" value="1"/>
</dbReference>
<comment type="caution">
    <text evidence="7">The sequence shown here is derived from an EMBL/GenBank/DDBJ whole genome shotgun (WGS) entry which is preliminary data.</text>
</comment>
<evidence type="ECO:0000313" key="8">
    <source>
        <dbReference type="Proteomes" id="UP001216674"/>
    </source>
</evidence>
<feature type="zinc finger region" description="dksA C4-type" evidence="4">
    <location>
        <begin position="87"/>
        <end position="111"/>
    </location>
</feature>
<dbReference type="PANTHER" id="PTHR33823">
    <property type="entry name" value="RNA POLYMERASE-BINDING TRANSCRIPTION FACTOR DKSA-RELATED"/>
    <property type="match status" value="1"/>
</dbReference>
<keyword evidence="2" id="KW-0863">Zinc-finger</keyword>
<sequence>MPELTQAQRNSLAILLDSREERIRAQMDAANVARTVSAGPEASDMADLAEQGAEERMDDAVVDHYRAELGDIAAARIRLARQTYGVCLDCGEPIPYPRLQAYPAAKRCTPCQRRHEHMHAGPDGRR</sequence>
<proteinExistence type="predicted"/>
<dbReference type="PANTHER" id="PTHR33823:SF4">
    <property type="entry name" value="GENERAL STRESS PROTEIN 16O"/>
    <property type="match status" value="1"/>
</dbReference>
<dbReference type="RefSeq" id="WP_017228473.1">
    <property type="nucleotide sequence ID" value="NZ_JARJLM010000180.1"/>
</dbReference>
<dbReference type="SUPFAM" id="SSF57716">
    <property type="entry name" value="Glucocorticoid receptor-like (DNA-binding domain)"/>
    <property type="match status" value="1"/>
</dbReference>
<reference evidence="7 8" key="1">
    <citation type="submission" date="2023-03" db="EMBL/GenBank/DDBJ databases">
        <title>Draft assemblies of triclosan tolerant bacteria isolated from returned activated sludge.</title>
        <authorList>
            <person name="Van Hamelsveld S."/>
        </authorList>
    </citation>
    <scope>NUCLEOTIDE SEQUENCE [LARGE SCALE GENOMIC DNA]</scope>
    <source>
        <strain evidence="7 8">GW210010_S58</strain>
    </source>
</reference>
<name>A0ABT6ANT4_9BURK</name>
<evidence type="ECO:0000256" key="1">
    <source>
        <dbReference type="ARBA" id="ARBA00022723"/>
    </source>
</evidence>
<keyword evidence="1" id="KW-0479">Metal-binding</keyword>
<dbReference type="Gene3D" id="1.20.120.910">
    <property type="entry name" value="DksA, coiled-coil domain"/>
    <property type="match status" value="1"/>
</dbReference>
<evidence type="ECO:0000256" key="3">
    <source>
        <dbReference type="ARBA" id="ARBA00022833"/>
    </source>
</evidence>
<dbReference type="Proteomes" id="UP001216674">
    <property type="component" value="Unassembled WGS sequence"/>
</dbReference>
<keyword evidence="8" id="KW-1185">Reference proteome</keyword>